<evidence type="ECO:0000313" key="3">
    <source>
        <dbReference type="EMBL" id="KPJ17922.1"/>
    </source>
</evidence>
<feature type="compositionally biased region" description="Low complexity" evidence="1">
    <location>
        <begin position="130"/>
        <end position="152"/>
    </location>
</feature>
<evidence type="ECO:0000313" key="4">
    <source>
        <dbReference type="Proteomes" id="UP000053240"/>
    </source>
</evidence>
<feature type="transmembrane region" description="Helical" evidence="2">
    <location>
        <begin position="26"/>
        <end position="44"/>
    </location>
</feature>
<keyword evidence="2" id="KW-1133">Transmembrane helix</keyword>
<dbReference type="EMBL" id="KQ460075">
    <property type="protein sequence ID" value="KPJ17922.1"/>
    <property type="molecule type" value="Genomic_DNA"/>
</dbReference>
<feature type="compositionally biased region" description="Basic and acidic residues" evidence="1">
    <location>
        <begin position="161"/>
        <end position="174"/>
    </location>
</feature>
<accession>A0A194RK49</accession>
<dbReference type="AlphaFoldDB" id="A0A194RK49"/>
<reference evidence="3 4" key="1">
    <citation type="journal article" date="2015" name="Nat. Commun.">
        <title>Outbred genome sequencing and CRISPR/Cas9 gene editing in butterflies.</title>
        <authorList>
            <person name="Li X."/>
            <person name="Fan D."/>
            <person name="Zhang W."/>
            <person name="Liu G."/>
            <person name="Zhang L."/>
            <person name="Zhao L."/>
            <person name="Fang X."/>
            <person name="Chen L."/>
            <person name="Dong Y."/>
            <person name="Chen Y."/>
            <person name="Ding Y."/>
            <person name="Zhao R."/>
            <person name="Feng M."/>
            <person name="Zhu Y."/>
            <person name="Feng Y."/>
            <person name="Jiang X."/>
            <person name="Zhu D."/>
            <person name="Xiang H."/>
            <person name="Feng X."/>
            <person name="Li S."/>
            <person name="Wang J."/>
            <person name="Zhang G."/>
            <person name="Kronforst M.R."/>
            <person name="Wang W."/>
        </authorList>
    </citation>
    <scope>NUCLEOTIDE SEQUENCE [LARGE SCALE GENOMIC DNA]</scope>
    <source>
        <strain evidence="3">Ya'a_city_454_Pm</strain>
        <tissue evidence="3">Whole body</tissue>
    </source>
</reference>
<keyword evidence="2" id="KW-0472">Membrane</keyword>
<feature type="compositionally biased region" description="Low complexity" evidence="1">
    <location>
        <begin position="213"/>
        <end position="225"/>
    </location>
</feature>
<sequence>MLKNLVDEYKDKSQDYRPTYALMRKVFRAAMASFQVFVCIYITTINSEPTGRACYHAKVCVHNAVEKCGIDSKGKLRRFIDSCDIKEYNCLKGTDFEKTLFEKCASLPSPKEDRKKQDKMKTKDNEEVDSQSQESSETTTKKSVGSKNQNNNSKKKKVKADKKEENLKVEKEDSAITDQEEGSVPQVNPDQANGVSGENVEKVKRGPERNNKNKNVSKSQSNVENDGTDSEENVKDNDNSQNNDNDEHDEEVHEDNKKD</sequence>
<proteinExistence type="predicted"/>
<keyword evidence="2" id="KW-0812">Transmembrane</keyword>
<evidence type="ECO:0000256" key="2">
    <source>
        <dbReference type="SAM" id="Phobius"/>
    </source>
</evidence>
<dbReference type="Proteomes" id="UP000053240">
    <property type="component" value="Unassembled WGS sequence"/>
</dbReference>
<feature type="compositionally biased region" description="Polar residues" evidence="1">
    <location>
        <begin position="185"/>
        <end position="196"/>
    </location>
</feature>
<protein>
    <submittedName>
        <fullName evidence="3">Uncharacterized protein</fullName>
    </submittedName>
</protein>
<dbReference type="InParanoid" id="A0A194RK49"/>
<gene>
    <name evidence="3" type="ORF">RR48_07319</name>
</gene>
<name>A0A194RK49_PAPMA</name>
<evidence type="ECO:0000256" key="1">
    <source>
        <dbReference type="SAM" id="MobiDB-lite"/>
    </source>
</evidence>
<feature type="compositionally biased region" description="Basic and acidic residues" evidence="1">
    <location>
        <begin position="250"/>
        <end position="259"/>
    </location>
</feature>
<feature type="compositionally biased region" description="Basic and acidic residues" evidence="1">
    <location>
        <begin position="199"/>
        <end position="211"/>
    </location>
</feature>
<feature type="compositionally biased region" description="Basic and acidic residues" evidence="1">
    <location>
        <begin position="110"/>
        <end position="125"/>
    </location>
</feature>
<feature type="region of interest" description="Disordered" evidence="1">
    <location>
        <begin position="108"/>
        <end position="259"/>
    </location>
</feature>
<organism evidence="3 4">
    <name type="scientific">Papilio machaon</name>
    <name type="common">Old World swallowtail butterfly</name>
    <dbReference type="NCBI Taxonomy" id="76193"/>
    <lineage>
        <taxon>Eukaryota</taxon>
        <taxon>Metazoa</taxon>
        <taxon>Ecdysozoa</taxon>
        <taxon>Arthropoda</taxon>
        <taxon>Hexapoda</taxon>
        <taxon>Insecta</taxon>
        <taxon>Pterygota</taxon>
        <taxon>Neoptera</taxon>
        <taxon>Endopterygota</taxon>
        <taxon>Lepidoptera</taxon>
        <taxon>Glossata</taxon>
        <taxon>Ditrysia</taxon>
        <taxon>Papilionoidea</taxon>
        <taxon>Papilionidae</taxon>
        <taxon>Papilioninae</taxon>
        <taxon>Papilio</taxon>
    </lineage>
</organism>
<keyword evidence="4" id="KW-1185">Reference proteome</keyword>